<keyword evidence="3" id="KW-1185">Reference proteome</keyword>
<name>A0A9P6D574_9AGAR</name>
<dbReference type="OrthoDB" id="3065347at2759"/>
<evidence type="ECO:0000313" key="3">
    <source>
        <dbReference type="Proteomes" id="UP000807469"/>
    </source>
</evidence>
<reference evidence="2" key="1">
    <citation type="submission" date="2020-11" db="EMBL/GenBank/DDBJ databases">
        <authorList>
            <consortium name="DOE Joint Genome Institute"/>
            <person name="Ahrendt S."/>
            <person name="Riley R."/>
            <person name="Andreopoulos W."/>
            <person name="Labutti K."/>
            <person name="Pangilinan J."/>
            <person name="Ruiz-Duenas F.J."/>
            <person name="Barrasa J.M."/>
            <person name="Sanchez-Garcia M."/>
            <person name="Camarero S."/>
            <person name="Miyauchi S."/>
            <person name="Serrano A."/>
            <person name="Linde D."/>
            <person name="Babiker R."/>
            <person name="Drula E."/>
            <person name="Ayuso-Fernandez I."/>
            <person name="Pacheco R."/>
            <person name="Padilla G."/>
            <person name="Ferreira P."/>
            <person name="Barriuso J."/>
            <person name="Kellner H."/>
            <person name="Castanera R."/>
            <person name="Alfaro M."/>
            <person name="Ramirez L."/>
            <person name="Pisabarro A.G."/>
            <person name="Kuo A."/>
            <person name="Tritt A."/>
            <person name="Lipzen A."/>
            <person name="He G."/>
            <person name="Yan M."/>
            <person name="Ng V."/>
            <person name="Cullen D."/>
            <person name="Martin F."/>
            <person name="Rosso M.-N."/>
            <person name="Henrissat B."/>
            <person name="Hibbett D."/>
            <person name="Martinez A.T."/>
            <person name="Grigoriev I.V."/>
        </authorList>
    </citation>
    <scope>NUCLEOTIDE SEQUENCE</scope>
    <source>
        <strain evidence="2">CIRM-BRFM 674</strain>
    </source>
</reference>
<organism evidence="2 3">
    <name type="scientific">Pholiota conissans</name>
    <dbReference type="NCBI Taxonomy" id="109636"/>
    <lineage>
        <taxon>Eukaryota</taxon>
        <taxon>Fungi</taxon>
        <taxon>Dikarya</taxon>
        <taxon>Basidiomycota</taxon>
        <taxon>Agaricomycotina</taxon>
        <taxon>Agaricomycetes</taxon>
        <taxon>Agaricomycetidae</taxon>
        <taxon>Agaricales</taxon>
        <taxon>Agaricineae</taxon>
        <taxon>Strophariaceae</taxon>
        <taxon>Pholiota</taxon>
    </lineage>
</organism>
<dbReference type="AlphaFoldDB" id="A0A9P6D574"/>
<evidence type="ECO:0000313" key="2">
    <source>
        <dbReference type="EMBL" id="KAF9484239.1"/>
    </source>
</evidence>
<gene>
    <name evidence="2" type="ORF">BDN70DRAFT_872726</name>
</gene>
<evidence type="ECO:0000256" key="1">
    <source>
        <dbReference type="SAM" id="MobiDB-lite"/>
    </source>
</evidence>
<sequence>MEEPPTEPLHKLPNPIKDKEEGISETTIDSPGPALKGDPADGAELEDTEDVEVELIVLDSFVSLVEALDSLGVQLIEGEYHLRGSISDESLEKLAAYAQTICCFTLTDKAPTLLPETLLRLVQILAQHHSRKNIKSIFPKLDEFYIENANTTLALLPLFATSPIEWLEIHGVSKAKRNTILTFLHTVAEEACGLTKIVLDNTIPYDSSMHQACMRFSKLTELHLAEVGPVIHKTMLEEIGRLPLIDLRFGARCTDYIRQNVDAQAKSSEGGRTSEAHLSTSSPYLITADKHLANPASAELGFAELQKLLIIAKIDVMTDLADLIGSEKLAEVSLTLIGTTRVHLPTVDVTTKAKQNNVLAVQASNNAVSESRRFHNVLQKILAAGLSALTKVEIFASSLTPTGNIYYETPILGSYSLKALLSQPTLHTLTISLWKIRFNLEEILSHLTTLPQPSNLETLKITVAGGISLSVLRTILTCCPSMADFHCLFNLNNVPPFPNDGIAFDLETSGAGSIPFDAADNADPMDVAQYIDALCPNLESIEVQTNAQCNPEKWKKIHNLIKMCQRSRSYHATAQVKNSGDAMKL</sequence>
<protein>
    <submittedName>
        <fullName evidence="2">Uncharacterized protein</fullName>
    </submittedName>
</protein>
<accession>A0A9P6D574</accession>
<comment type="caution">
    <text evidence="2">The sequence shown here is derived from an EMBL/GenBank/DDBJ whole genome shotgun (WGS) entry which is preliminary data.</text>
</comment>
<dbReference type="Proteomes" id="UP000807469">
    <property type="component" value="Unassembled WGS sequence"/>
</dbReference>
<feature type="region of interest" description="Disordered" evidence="1">
    <location>
        <begin position="1"/>
        <end position="46"/>
    </location>
</feature>
<dbReference type="EMBL" id="MU155145">
    <property type="protein sequence ID" value="KAF9484239.1"/>
    <property type="molecule type" value="Genomic_DNA"/>
</dbReference>
<proteinExistence type="predicted"/>